<accession>A0A542ZX83</accession>
<keyword evidence="1" id="KW-0732">Signal</keyword>
<dbReference type="AlphaFoldDB" id="A0A542ZX83"/>
<protein>
    <submittedName>
        <fullName evidence="2">Uncharacterized protein</fullName>
    </submittedName>
</protein>
<dbReference type="Proteomes" id="UP000315389">
    <property type="component" value="Unassembled WGS sequence"/>
</dbReference>
<evidence type="ECO:0000313" key="3">
    <source>
        <dbReference type="Proteomes" id="UP000315389"/>
    </source>
</evidence>
<gene>
    <name evidence="2" type="ORF">FB461_1440</name>
</gene>
<proteinExistence type="predicted"/>
<dbReference type="EMBL" id="VFOS01000001">
    <property type="protein sequence ID" value="TQL64909.1"/>
    <property type="molecule type" value="Genomic_DNA"/>
</dbReference>
<comment type="caution">
    <text evidence="2">The sequence shown here is derived from an EMBL/GenBank/DDBJ whole genome shotgun (WGS) entry which is preliminary data.</text>
</comment>
<reference evidence="2 3" key="1">
    <citation type="submission" date="2019-06" db="EMBL/GenBank/DDBJ databases">
        <title>Sequencing the genomes of 1000 actinobacteria strains.</title>
        <authorList>
            <person name="Klenk H.-P."/>
        </authorList>
    </citation>
    <scope>NUCLEOTIDE SEQUENCE [LARGE SCALE GENOMIC DNA]</scope>
    <source>
        <strain evidence="2 3">DSM 4813</strain>
    </source>
</reference>
<evidence type="ECO:0000256" key="1">
    <source>
        <dbReference type="SAM" id="SignalP"/>
    </source>
</evidence>
<keyword evidence="3" id="KW-1185">Reference proteome</keyword>
<evidence type="ECO:0000313" key="2">
    <source>
        <dbReference type="EMBL" id="TQL64909.1"/>
    </source>
</evidence>
<sequence length="209" mass="23188">MRLKSIIAAGLSLALLLCAVSATVAEAKPVRAQDLPCWHVPLKTGKAYLKWRSIKKKPVILGSELYENETLESATRTESISIDKTIAASVDVSYEGGLEAGFALAKLSAKTRYSLKAEGKKTKSRSVSVTHKLRPKSRTVFYYGTTKVSGSFDYYYPACEKSRFEENSRLVWKRNRGAVMSFTVETKGAVDCRVKPSRRSLAFFARKAC</sequence>
<feature type="chain" id="PRO_5021755677" evidence="1">
    <location>
        <begin position="28"/>
        <end position="209"/>
    </location>
</feature>
<feature type="signal peptide" evidence="1">
    <location>
        <begin position="1"/>
        <end position="27"/>
    </location>
</feature>
<name>A0A542ZX83_RARFA</name>
<dbReference type="RefSeq" id="WP_142120197.1">
    <property type="nucleotide sequence ID" value="NZ_BAAASV010000002.1"/>
</dbReference>
<organism evidence="2 3">
    <name type="scientific">Rarobacter faecitabidus</name>
    <dbReference type="NCBI Taxonomy" id="13243"/>
    <lineage>
        <taxon>Bacteria</taxon>
        <taxon>Bacillati</taxon>
        <taxon>Actinomycetota</taxon>
        <taxon>Actinomycetes</taxon>
        <taxon>Micrococcales</taxon>
        <taxon>Rarobacteraceae</taxon>
        <taxon>Rarobacter</taxon>
    </lineage>
</organism>